<evidence type="ECO:0000313" key="1">
    <source>
        <dbReference type="EMBL" id="TKR61263.1"/>
    </source>
</evidence>
<dbReference type="InterPro" id="IPR027417">
    <property type="entry name" value="P-loop_NTPase"/>
</dbReference>
<evidence type="ECO:0000313" key="2">
    <source>
        <dbReference type="Proteomes" id="UP000298663"/>
    </source>
</evidence>
<dbReference type="Gene3D" id="3.40.50.300">
    <property type="entry name" value="P-loop containing nucleotide triphosphate hydrolases"/>
    <property type="match status" value="1"/>
</dbReference>
<gene>
    <name evidence="1" type="ORF">L596_028394</name>
</gene>
<dbReference type="Proteomes" id="UP000298663">
    <property type="component" value="Unassembled WGS sequence"/>
</dbReference>
<name>A0A4U5LYF6_STECR</name>
<dbReference type="OrthoDB" id="5866055at2759"/>
<keyword evidence="2" id="KW-1185">Reference proteome</keyword>
<dbReference type="AlphaFoldDB" id="A0A4U5LYF6"/>
<reference evidence="1 2" key="2">
    <citation type="journal article" date="2019" name="G3 (Bethesda)">
        <title>Hybrid Assembly of the Genome of the Entomopathogenic Nematode Steinernema carpocapsae Identifies the X-Chromosome.</title>
        <authorList>
            <person name="Serra L."/>
            <person name="Macchietto M."/>
            <person name="Macias-Munoz A."/>
            <person name="McGill C.J."/>
            <person name="Rodriguez I.M."/>
            <person name="Rodriguez B."/>
            <person name="Murad R."/>
            <person name="Mortazavi A."/>
        </authorList>
    </citation>
    <scope>NUCLEOTIDE SEQUENCE [LARGE SCALE GENOMIC DNA]</scope>
    <source>
        <strain evidence="1 2">ALL</strain>
    </source>
</reference>
<comment type="caution">
    <text evidence="1">The sequence shown here is derived from an EMBL/GenBank/DDBJ whole genome shotgun (WGS) entry which is preliminary data.</text>
</comment>
<sequence length="415" mass="48420">MNAEFYESILALLFYVLYRLLRALIQLESDVYVLIRKGILYYQKRESVGSDRLEVCSIFARKRFHITDFARNVDFLSFFEDWELVECLEDPRWMVYTVTSKYAYFVKMPNSSIEYAVNDASFLGTTMFHLADKIARMTVDNFIEQSKHFKNFKGKVIVISTMARSGSNLMAKMLQATDQSRRNILVFSEPDVFSVIATRMDDFSGIDLRKGRQLLLATTRFMCKDQLRDQTIVLKMKSNCTRLVPHFHAAAPSVMHLFLARDQLEHSLVSQMLFAHRSPSLFKMVLILRKTSKWFCSWITTWCQYETRMVNMIEPKSVLEFALAVVCRSVIDYKLFRKYFSTPVIYYEEMVSETVTTLRRIFSVCGLSDLQIPESITCKRKNSGAPLAKQLTNEEKTVVKKITEMIGFYDSFEKM</sequence>
<dbReference type="SUPFAM" id="SSF52540">
    <property type="entry name" value="P-loop containing nucleoside triphosphate hydrolases"/>
    <property type="match status" value="1"/>
</dbReference>
<accession>A0A4U5LYF6</accession>
<evidence type="ECO:0008006" key="3">
    <source>
        <dbReference type="Google" id="ProtNLM"/>
    </source>
</evidence>
<organism evidence="1 2">
    <name type="scientific">Steinernema carpocapsae</name>
    <name type="common">Entomopathogenic nematode</name>
    <dbReference type="NCBI Taxonomy" id="34508"/>
    <lineage>
        <taxon>Eukaryota</taxon>
        <taxon>Metazoa</taxon>
        <taxon>Ecdysozoa</taxon>
        <taxon>Nematoda</taxon>
        <taxon>Chromadorea</taxon>
        <taxon>Rhabditida</taxon>
        <taxon>Tylenchina</taxon>
        <taxon>Panagrolaimomorpha</taxon>
        <taxon>Strongyloidoidea</taxon>
        <taxon>Steinernematidae</taxon>
        <taxon>Steinernema</taxon>
    </lineage>
</organism>
<dbReference type="EMBL" id="AZBU02000011">
    <property type="protein sequence ID" value="TKR61263.1"/>
    <property type="molecule type" value="Genomic_DNA"/>
</dbReference>
<protein>
    <recommendedName>
        <fullName evidence="3">Sulfotransferase domain-containing protein</fullName>
    </recommendedName>
</protein>
<reference evidence="1 2" key="1">
    <citation type="journal article" date="2015" name="Genome Biol.">
        <title>Comparative genomics of Steinernema reveals deeply conserved gene regulatory networks.</title>
        <authorList>
            <person name="Dillman A.R."/>
            <person name="Macchietto M."/>
            <person name="Porter C.F."/>
            <person name="Rogers A."/>
            <person name="Williams B."/>
            <person name="Antoshechkin I."/>
            <person name="Lee M.M."/>
            <person name="Goodwin Z."/>
            <person name="Lu X."/>
            <person name="Lewis E.E."/>
            <person name="Goodrich-Blair H."/>
            <person name="Stock S.P."/>
            <person name="Adams B.J."/>
            <person name="Sternberg P.W."/>
            <person name="Mortazavi A."/>
        </authorList>
    </citation>
    <scope>NUCLEOTIDE SEQUENCE [LARGE SCALE GENOMIC DNA]</scope>
    <source>
        <strain evidence="1 2">ALL</strain>
    </source>
</reference>
<proteinExistence type="predicted"/>